<organism evidence="7 8">
    <name type="scientific">Megalurothrips usitatus</name>
    <name type="common">bean blossom thrips</name>
    <dbReference type="NCBI Taxonomy" id="439358"/>
    <lineage>
        <taxon>Eukaryota</taxon>
        <taxon>Metazoa</taxon>
        <taxon>Ecdysozoa</taxon>
        <taxon>Arthropoda</taxon>
        <taxon>Hexapoda</taxon>
        <taxon>Insecta</taxon>
        <taxon>Pterygota</taxon>
        <taxon>Neoptera</taxon>
        <taxon>Paraneoptera</taxon>
        <taxon>Thysanoptera</taxon>
        <taxon>Terebrantia</taxon>
        <taxon>Thripoidea</taxon>
        <taxon>Thripidae</taxon>
        <taxon>Megalurothrips</taxon>
    </lineage>
</organism>
<evidence type="ECO:0000256" key="3">
    <source>
        <dbReference type="ARBA" id="ARBA00022989"/>
    </source>
</evidence>
<dbReference type="Gene3D" id="6.10.140.1320">
    <property type="match status" value="1"/>
</dbReference>
<dbReference type="PANTHER" id="PTHR12297">
    <property type="entry name" value="HYPOXIA-INDUCBILE GENE 1 HIG1 -RELATED"/>
    <property type="match status" value="1"/>
</dbReference>
<comment type="subcellular location">
    <subcellularLocation>
        <location evidence="1">Mitochondrion membrane</location>
    </subcellularLocation>
</comment>
<gene>
    <name evidence="7" type="ORF">ONE63_009511</name>
</gene>
<dbReference type="InterPro" id="IPR007667">
    <property type="entry name" value="Hypoxia_induced_domain"/>
</dbReference>
<comment type="caution">
    <text evidence="7">The sequence shown here is derived from an EMBL/GenBank/DDBJ whole genome shotgun (WGS) entry which is preliminary data.</text>
</comment>
<dbReference type="PROSITE" id="PS51503">
    <property type="entry name" value="HIG1"/>
    <property type="match status" value="1"/>
</dbReference>
<name>A0AAV7XRF7_9NEOP</name>
<dbReference type="Pfam" id="PF04588">
    <property type="entry name" value="HIG_1_N"/>
    <property type="match status" value="1"/>
</dbReference>
<accession>A0AAV7XRF7</accession>
<reference evidence="7" key="1">
    <citation type="submission" date="2022-12" db="EMBL/GenBank/DDBJ databases">
        <title>Chromosome-level genome assembly of the bean flower thrips Megalurothrips usitatus.</title>
        <authorList>
            <person name="Ma L."/>
            <person name="Liu Q."/>
            <person name="Li H."/>
            <person name="Cai W."/>
        </authorList>
    </citation>
    <scope>NUCLEOTIDE SEQUENCE</scope>
    <source>
        <strain evidence="7">Cailab_2022a</strain>
    </source>
</reference>
<keyword evidence="3 5" id="KW-1133">Transmembrane helix</keyword>
<dbReference type="AlphaFoldDB" id="A0AAV7XRF7"/>
<dbReference type="InterPro" id="IPR050355">
    <property type="entry name" value="RCF1"/>
</dbReference>
<keyword evidence="2 5" id="KW-0812">Transmembrane</keyword>
<dbReference type="PANTHER" id="PTHR12297:SF18">
    <property type="entry name" value="HIG1 DOMAIN FAMILY MEMBER 2A"/>
    <property type="match status" value="1"/>
</dbReference>
<proteinExistence type="predicted"/>
<evidence type="ECO:0000256" key="2">
    <source>
        <dbReference type="ARBA" id="ARBA00022692"/>
    </source>
</evidence>
<evidence type="ECO:0000256" key="1">
    <source>
        <dbReference type="ARBA" id="ARBA00004325"/>
    </source>
</evidence>
<evidence type="ECO:0000256" key="5">
    <source>
        <dbReference type="SAM" id="Phobius"/>
    </source>
</evidence>
<dbReference type="GO" id="GO:0097250">
    <property type="term" value="P:mitochondrial respirasome assembly"/>
    <property type="evidence" value="ECO:0007669"/>
    <property type="project" value="TreeGrafter"/>
</dbReference>
<dbReference type="Proteomes" id="UP001075354">
    <property type="component" value="Chromosome 7"/>
</dbReference>
<evidence type="ECO:0000256" key="4">
    <source>
        <dbReference type="ARBA" id="ARBA00023136"/>
    </source>
</evidence>
<feature type="domain" description="HIG1" evidence="6">
    <location>
        <begin position="84"/>
        <end position="175"/>
    </location>
</feature>
<protein>
    <recommendedName>
        <fullName evidence="6">HIG1 domain-containing protein</fullName>
    </recommendedName>
</protein>
<keyword evidence="4 5" id="KW-0472">Membrane</keyword>
<keyword evidence="8" id="KW-1185">Reference proteome</keyword>
<sequence length="190" mass="21177">MCFTRCASRGVPHGVCLTRCALRGVRFTRCASRDVPHEVFDRRIRIWSSSSKTSTHKLSLDIIITMSPAADQSQQNTGDEYDWVRIQAKIERTEVAPVGTNRLLNLCLTNPFVPIGCVCTVAALATGLYNFQKGNSKRQQLMMRARVGAQGFTVCALDPSHVTTSQHNDFSGNRNRPSTLQHSCKEELHL</sequence>
<dbReference type="GO" id="GO:0031966">
    <property type="term" value="C:mitochondrial membrane"/>
    <property type="evidence" value="ECO:0007669"/>
    <property type="project" value="UniProtKB-SubCell"/>
</dbReference>
<evidence type="ECO:0000259" key="6">
    <source>
        <dbReference type="PROSITE" id="PS51503"/>
    </source>
</evidence>
<evidence type="ECO:0000313" key="7">
    <source>
        <dbReference type="EMBL" id="KAJ1526364.1"/>
    </source>
</evidence>
<feature type="transmembrane region" description="Helical" evidence="5">
    <location>
        <begin position="112"/>
        <end position="131"/>
    </location>
</feature>
<dbReference type="EMBL" id="JAPTSV010000007">
    <property type="protein sequence ID" value="KAJ1526364.1"/>
    <property type="molecule type" value="Genomic_DNA"/>
</dbReference>
<evidence type="ECO:0000313" key="8">
    <source>
        <dbReference type="Proteomes" id="UP001075354"/>
    </source>
</evidence>